<evidence type="ECO:0000256" key="9">
    <source>
        <dbReference type="ARBA" id="ARBA00023054"/>
    </source>
</evidence>
<reference evidence="18 19" key="1">
    <citation type="submission" date="2019-09" db="EMBL/GenBank/DDBJ databases">
        <title>Bird 10,000 Genomes (B10K) Project - Family phase.</title>
        <authorList>
            <person name="Zhang G."/>
        </authorList>
    </citation>
    <scope>NUCLEOTIDE SEQUENCE [LARGE SCALE GENOMIC DNA]</scope>
    <source>
        <strain evidence="18">B10K-DU-001-24</strain>
        <tissue evidence="18">Muscle</tissue>
    </source>
</reference>
<dbReference type="PANTHER" id="PTHR16294:SF5">
    <property type="entry name" value="DYSBINDIN"/>
    <property type="match status" value="1"/>
</dbReference>
<dbReference type="GO" id="GO:0031175">
    <property type="term" value="P:neuron projection development"/>
    <property type="evidence" value="ECO:0007669"/>
    <property type="project" value="TreeGrafter"/>
</dbReference>
<dbReference type="InterPro" id="IPR007531">
    <property type="entry name" value="Dysbindin"/>
</dbReference>
<dbReference type="AlphaFoldDB" id="A0A7K9CA57"/>
<feature type="non-terminal residue" evidence="18">
    <location>
        <position position="1"/>
    </location>
</feature>
<feature type="region of interest" description="Disordered" evidence="17">
    <location>
        <begin position="309"/>
        <end position="328"/>
    </location>
</feature>
<dbReference type="GO" id="GO:0030672">
    <property type="term" value="C:synaptic vesicle membrane"/>
    <property type="evidence" value="ECO:0007669"/>
    <property type="project" value="UniProtKB-SubCell"/>
</dbReference>
<dbReference type="GO" id="GO:0005634">
    <property type="term" value="C:nucleus"/>
    <property type="evidence" value="ECO:0007669"/>
    <property type="project" value="UniProtKB-SubCell"/>
</dbReference>
<dbReference type="GO" id="GO:0033162">
    <property type="term" value="C:melanosome membrane"/>
    <property type="evidence" value="ECO:0007669"/>
    <property type="project" value="UniProtKB-SubCell"/>
</dbReference>
<dbReference type="GO" id="GO:0060155">
    <property type="term" value="P:platelet dense granule organization"/>
    <property type="evidence" value="ECO:0007669"/>
    <property type="project" value="TreeGrafter"/>
</dbReference>
<keyword evidence="5" id="KW-0963">Cytoplasm</keyword>
<evidence type="ECO:0000256" key="15">
    <source>
        <dbReference type="ARBA" id="ARBA00037838"/>
    </source>
</evidence>
<keyword evidence="9 16" id="KW-0175">Coiled coil</keyword>
<feature type="non-terminal residue" evidence="18">
    <location>
        <position position="328"/>
    </location>
</feature>
<evidence type="ECO:0000313" key="19">
    <source>
        <dbReference type="Proteomes" id="UP000574528"/>
    </source>
</evidence>
<dbReference type="GO" id="GO:0005783">
    <property type="term" value="C:endoplasmic reticulum"/>
    <property type="evidence" value="ECO:0007669"/>
    <property type="project" value="UniProtKB-SubCell"/>
</dbReference>
<evidence type="ECO:0000256" key="17">
    <source>
        <dbReference type="SAM" id="MobiDB-lite"/>
    </source>
</evidence>
<evidence type="ECO:0000256" key="14">
    <source>
        <dbReference type="ARBA" id="ARBA00037798"/>
    </source>
</evidence>
<dbReference type="GO" id="GO:0010008">
    <property type="term" value="C:endosome membrane"/>
    <property type="evidence" value="ECO:0007669"/>
    <property type="project" value="UniProtKB-SubCell"/>
</dbReference>
<keyword evidence="10" id="KW-0472">Membrane</keyword>
<name>A0A7K9CA57_9PICI</name>
<dbReference type="Pfam" id="PF04440">
    <property type="entry name" value="Dysbindin"/>
    <property type="match status" value="2"/>
</dbReference>
<keyword evidence="19" id="KW-1185">Reference proteome</keyword>
<protein>
    <submittedName>
        <fullName evidence="18">DTBP1 protein</fullName>
    </submittedName>
</protein>
<evidence type="ECO:0000256" key="7">
    <source>
        <dbReference type="ARBA" id="ARBA00022824"/>
    </source>
</evidence>
<dbReference type="EMBL" id="VWZI01015226">
    <property type="protein sequence ID" value="NXG48998.1"/>
    <property type="molecule type" value="Genomic_DNA"/>
</dbReference>
<proteinExistence type="inferred from homology"/>
<dbReference type="GO" id="GO:0005886">
    <property type="term" value="C:plasma membrane"/>
    <property type="evidence" value="ECO:0007669"/>
    <property type="project" value="TreeGrafter"/>
</dbReference>
<evidence type="ECO:0000256" key="10">
    <source>
        <dbReference type="ARBA" id="ARBA00023136"/>
    </source>
</evidence>
<feature type="region of interest" description="Disordered" evidence="17">
    <location>
        <begin position="270"/>
        <end position="301"/>
    </location>
</feature>
<feature type="compositionally biased region" description="Low complexity" evidence="17">
    <location>
        <begin position="271"/>
        <end position="283"/>
    </location>
</feature>
<evidence type="ECO:0000256" key="12">
    <source>
        <dbReference type="ARBA" id="ARBA00023329"/>
    </source>
</evidence>
<gene>
    <name evidence="18" type="primary">Dtnbp1_1</name>
    <name evidence="18" type="ORF">PSIHAE_R01892</name>
</gene>
<evidence type="ECO:0000256" key="2">
    <source>
        <dbReference type="ARBA" id="ARBA00004125"/>
    </source>
</evidence>
<dbReference type="GO" id="GO:1904115">
    <property type="term" value="C:axon cytoplasm"/>
    <property type="evidence" value="ECO:0007669"/>
    <property type="project" value="GOC"/>
</dbReference>
<keyword evidence="8" id="KW-0770">Synapse</keyword>
<sequence>LLRYEDAWAALHKGAKDCAKAGELVDSEVVMLSAHWEKKRNSLMELQDQLQQIPGFLADLECLTENLAQLEADFEEMENHLLCLEDLCEQCELERYKCMQTVQLENYKKTKSGDVHAIVCLFVLCSAELDAEHAHKVLDMEHTQQMKLKERQKFFEEAFQQDMEQYLSTGYLQIAERRGKQQHYVLDSQIAHCPIFTTEPIGSMSSMEVNVDMLEQMDLMDMSDQEALDVFLNSGGEDNNVLSPMLGPDSNTYVNEISLQVPSQSELRQKLSSLSSTCTDSASQDASEGESPVIQSDEEEVQVDTALAAVTERKGASDVSDESDSQTI</sequence>
<keyword evidence="6" id="KW-0967">Endosome</keyword>
<accession>A0A7K9CA57</accession>
<keyword evidence="11" id="KW-0539">Nucleus</keyword>
<dbReference type="PANTHER" id="PTHR16294">
    <property type="entry name" value="DYSTROBREVIN BINDING PROTEIN 1 DYSBINDIN"/>
    <property type="match status" value="1"/>
</dbReference>
<evidence type="ECO:0000313" key="18">
    <source>
        <dbReference type="EMBL" id="NXG48998.1"/>
    </source>
</evidence>
<dbReference type="Proteomes" id="UP000574528">
    <property type="component" value="Unassembled WGS sequence"/>
</dbReference>
<evidence type="ECO:0000256" key="11">
    <source>
        <dbReference type="ARBA" id="ARBA00023242"/>
    </source>
</evidence>
<keyword evidence="7" id="KW-0256">Endoplasmic reticulum</keyword>
<evidence type="ECO:0000256" key="1">
    <source>
        <dbReference type="ARBA" id="ARBA00004123"/>
    </source>
</evidence>
<evidence type="ECO:0000256" key="13">
    <source>
        <dbReference type="ARBA" id="ARBA00034105"/>
    </source>
</evidence>
<evidence type="ECO:0000256" key="6">
    <source>
        <dbReference type="ARBA" id="ARBA00022753"/>
    </source>
</evidence>
<dbReference type="GO" id="GO:0048490">
    <property type="term" value="P:anterograde synaptic vesicle transport"/>
    <property type="evidence" value="ECO:0007669"/>
    <property type="project" value="TreeGrafter"/>
</dbReference>
<evidence type="ECO:0000256" key="8">
    <source>
        <dbReference type="ARBA" id="ARBA00023018"/>
    </source>
</evidence>
<dbReference type="OrthoDB" id="2445127at2759"/>
<keyword evidence="12" id="KW-0968">Cytoplasmic vesicle</keyword>
<evidence type="ECO:0000256" key="3">
    <source>
        <dbReference type="ARBA" id="ARBA00004240"/>
    </source>
</evidence>
<feature type="coiled-coil region" evidence="16">
    <location>
        <begin position="60"/>
        <end position="94"/>
    </location>
</feature>
<dbReference type="GO" id="GO:2000300">
    <property type="term" value="P:regulation of synaptic vesicle exocytosis"/>
    <property type="evidence" value="ECO:0007669"/>
    <property type="project" value="TreeGrafter"/>
</dbReference>
<evidence type="ECO:0000256" key="16">
    <source>
        <dbReference type="SAM" id="Coils"/>
    </source>
</evidence>
<comment type="subcellular location">
    <subcellularLocation>
        <location evidence="15">Cytoplasmic vesicle</location>
        <location evidence="15">Secretory vesicle</location>
        <location evidence="15">Synaptic vesicle membrane</location>
        <topology evidence="15">Peripheral membrane protein</topology>
        <orientation evidence="15">Cytoplasmic side</orientation>
    </subcellularLocation>
    <subcellularLocation>
        <location evidence="3">Endoplasmic reticulum</location>
    </subcellularLocation>
    <subcellularLocation>
        <location evidence="2">Endosome membrane</location>
        <topology evidence="2">Peripheral membrane protein</topology>
        <orientation evidence="2">Cytoplasmic side</orientation>
    </subcellularLocation>
    <subcellularLocation>
        <location evidence="14">Melanosome membrane</location>
        <topology evidence="14">Peripheral membrane protein</topology>
        <orientation evidence="14">Cytoplasmic side</orientation>
    </subcellularLocation>
    <subcellularLocation>
        <location evidence="1">Nucleus</location>
    </subcellularLocation>
    <subcellularLocation>
        <location evidence="13">Postsynaptic density</location>
    </subcellularLocation>
</comment>
<evidence type="ECO:0000256" key="5">
    <source>
        <dbReference type="ARBA" id="ARBA00022490"/>
    </source>
</evidence>
<dbReference type="GO" id="GO:0014069">
    <property type="term" value="C:postsynaptic density"/>
    <property type="evidence" value="ECO:0007669"/>
    <property type="project" value="UniProtKB-SubCell"/>
</dbReference>
<comment type="similarity">
    <text evidence="4">Belongs to the dysbindin family.</text>
</comment>
<feature type="compositionally biased region" description="Acidic residues" evidence="17">
    <location>
        <begin position="319"/>
        <end position="328"/>
    </location>
</feature>
<comment type="caution">
    <text evidence="18">The sequence shown here is derived from an EMBL/GenBank/DDBJ whole genome shotgun (WGS) entry which is preliminary data.</text>
</comment>
<evidence type="ECO:0000256" key="4">
    <source>
        <dbReference type="ARBA" id="ARBA00008686"/>
    </source>
</evidence>
<organism evidence="18 19">
    <name type="scientific">Psilopogon haemacephalus</name>
    <name type="common">coppersmith barbet</name>
    <dbReference type="NCBI Taxonomy" id="2585815"/>
    <lineage>
        <taxon>Eukaryota</taxon>
        <taxon>Metazoa</taxon>
        <taxon>Chordata</taxon>
        <taxon>Craniata</taxon>
        <taxon>Vertebrata</taxon>
        <taxon>Euteleostomi</taxon>
        <taxon>Archelosauria</taxon>
        <taxon>Archosauria</taxon>
        <taxon>Dinosauria</taxon>
        <taxon>Saurischia</taxon>
        <taxon>Theropoda</taxon>
        <taxon>Coelurosauria</taxon>
        <taxon>Aves</taxon>
        <taxon>Neognathae</taxon>
        <taxon>Neoaves</taxon>
        <taxon>Telluraves</taxon>
        <taxon>Coraciimorphae</taxon>
        <taxon>Piciformes</taxon>
        <taxon>Megalaimidae</taxon>
        <taxon>Psilopogon</taxon>
    </lineage>
</organism>
<dbReference type="GO" id="GO:0031083">
    <property type="term" value="C:BLOC-1 complex"/>
    <property type="evidence" value="ECO:0007669"/>
    <property type="project" value="TreeGrafter"/>
</dbReference>